<name>K0RC76_THAOC</name>
<feature type="compositionally biased region" description="Low complexity" evidence="2">
    <location>
        <begin position="11"/>
        <end position="22"/>
    </location>
</feature>
<evidence type="ECO:0000313" key="6">
    <source>
        <dbReference type="Proteomes" id="UP000266841"/>
    </source>
</evidence>
<dbReference type="OrthoDB" id="42852at2759"/>
<feature type="region of interest" description="Disordered" evidence="2">
    <location>
        <begin position="681"/>
        <end position="702"/>
    </location>
</feature>
<keyword evidence="3" id="KW-0472">Membrane</keyword>
<proteinExistence type="inferred from homology"/>
<dbReference type="Pfam" id="PF00884">
    <property type="entry name" value="Sulfatase"/>
    <property type="match status" value="1"/>
</dbReference>
<evidence type="ECO:0000256" key="3">
    <source>
        <dbReference type="SAM" id="Phobius"/>
    </source>
</evidence>
<sequence length="795" mass="89431">MEKSSRCQSVGRSAGRLRGLRGPHPQKANGHHVKQRGPAGALAVHFTERHKLGIFKLLRAVLAARSAYGTAKIGRISKPSDPSPATAESCFLFLDRKRNKRVGNDFDPENVEGEENGSTVEEIGAEAVVENPNNADDGIFVTETDRKRGTSVAKILTSAAIGLAIAGTALGTGYGVTVAVQRSRVSPSTIGVEEQPPQVETSLPTYAPTAVEEAVVTEAIAVEATEPADLEGEDMPMPQIEEEELATLDELFLCMSMHKIGGAELSTDYGANGQSGDNGNGAKSGKTKKSKKGNTMPPAPTKPTRKPAGMKPSGESSKKGIDQDHRMNVLLLYADDWRYDTLGVAGNPVVKTPVLDALSQEGVRFTENCVTTSICWVSRATLYSGQYLARHKFKMIGRNFDVPQNEMVYSLLKKHNYTVGHVGKLGLNVELNRSLNFNFYNEYEGWHWKRIGYRLWHVTEKNTADALLFLKNKPKNKPFFLNVAYYATHAVDTDERQYFPQRASMSMYLNDTIFEPEDTYDKMPYFFTQQNEGRNRWRWRFDSHEKHQRMMKNYYRMASEVDTSVGTIVDQLRKSGELNNTMIIFTTDNGYFHAEHGLADKWYPHQESIRVPLIIKDPRMDDEYKGTVNDAFTLNVDLTATILSAAGVNVPPTMMGRDMSVLYMNGGLKGEPAMQSRQLANTKDGRHYPQPAKDGGGKYHSGSENTWRTEFFYELATDFDEDFIPASEALVRKDFKYFYWPQYNFEQLYDIRTDPKEMNDLVNSTELFHQRKLDEMRTRFRELKDLAHSDLAIIL</sequence>
<evidence type="ECO:0000256" key="1">
    <source>
        <dbReference type="ARBA" id="ARBA00008779"/>
    </source>
</evidence>
<keyword evidence="3" id="KW-0812">Transmembrane</keyword>
<dbReference type="Gene3D" id="3.40.720.10">
    <property type="entry name" value="Alkaline Phosphatase, subunit A"/>
    <property type="match status" value="1"/>
</dbReference>
<keyword evidence="3" id="KW-1133">Transmembrane helix</keyword>
<gene>
    <name evidence="5" type="ORF">THAOC_29512</name>
</gene>
<dbReference type="PANTHER" id="PTHR43108:SF6">
    <property type="entry name" value="N-SULPHOGLUCOSAMINE SULPHOHYDROLASE"/>
    <property type="match status" value="1"/>
</dbReference>
<dbReference type="Proteomes" id="UP000266841">
    <property type="component" value="Unassembled WGS sequence"/>
</dbReference>
<dbReference type="AlphaFoldDB" id="K0RC76"/>
<evidence type="ECO:0000256" key="2">
    <source>
        <dbReference type="SAM" id="MobiDB-lite"/>
    </source>
</evidence>
<dbReference type="EMBL" id="AGNL01041835">
    <property type="protein sequence ID" value="EJK51323.1"/>
    <property type="molecule type" value="Genomic_DNA"/>
</dbReference>
<dbReference type="CDD" id="cd16031">
    <property type="entry name" value="G6S_like"/>
    <property type="match status" value="1"/>
</dbReference>
<reference evidence="5 6" key="1">
    <citation type="journal article" date="2012" name="Genome Biol.">
        <title>Genome and low-iron response of an oceanic diatom adapted to chronic iron limitation.</title>
        <authorList>
            <person name="Lommer M."/>
            <person name="Specht M."/>
            <person name="Roy A.S."/>
            <person name="Kraemer L."/>
            <person name="Andreson R."/>
            <person name="Gutowska M.A."/>
            <person name="Wolf J."/>
            <person name="Bergner S.V."/>
            <person name="Schilhabel M.B."/>
            <person name="Klostermeier U.C."/>
            <person name="Beiko R.G."/>
            <person name="Rosenstiel P."/>
            <person name="Hippler M."/>
            <person name="Laroche J."/>
        </authorList>
    </citation>
    <scope>NUCLEOTIDE SEQUENCE [LARGE SCALE GENOMIC DNA]</scope>
    <source>
        <strain evidence="5 6">CCMP1005</strain>
    </source>
</reference>
<feature type="transmembrane region" description="Helical" evidence="3">
    <location>
        <begin position="155"/>
        <end position="176"/>
    </location>
</feature>
<feature type="compositionally biased region" description="Polar residues" evidence="2">
    <location>
        <begin position="1"/>
        <end position="10"/>
    </location>
</feature>
<dbReference type="InterPro" id="IPR000917">
    <property type="entry name" value="Sulfatase_N"/>
</dbReference>
<comment type="similarity">
    <text evidence="1">Belongs to the sulfatase family.</text>
</comment>
<accession>K0RC76</accession>
<dbReference type="PANTHER" id="PTHR43108">
    <property type="entry name" value="N-ACETYLGLUCOSAMINE-6-SULFATASE FAMILY MEMBER"/>
    <property type="match status" value="1"/>
</dbReference>
<organism evidence="5 6">
    <name type="scientific">Thalassiosira oceanica</name>
    <name type="common">Marine diatom</name>
    <dbReference type="NCBI Taxonomy" id="159749"/>
    <lineage>
        <taxon>Eukaryota</taxon>
        <taxon>Sar</taxon>
        <taxon>Stramenopiles</taxon>
        <taxon>Ochrophyta</taxon>
        <taxon>Bacillariophyta</taxon>
        <taxon>Coscinodiscophyceae</taxon>
        <taxon>Thalassiosirophycidae</taxon>
        <taxon>Thalassiosirales</taxon>
        <taxon>Thalassiosiraceae</taxon>
        <taxon>Thalassiosira</taxon>
    </lineage>
</organism>
<protein>
    <recommendedName>
        <fullName evidence="4">Sulfatase N-terminal domain-containing protein</fullName>
    </recommendedName>
</protein>
<feature type="region of interest" description="Disordered" evidence="2">
    <location>
        <begin position="1"/>
        <end position="37"/>
    </location>
</feature>
<dbReference type="SUPFAM" id="SSF53649">
    <property type="entry name" value="Alkaline phosphatase-like"/>
    <property type="match status" value="1"/>
</dbReference>
<evidence type="ECO:0000259" key="4">
    <source>
        <dbReference type="Pfam" id="PF00884"/>
    </source>
</evidence>
<keyword evidence="6" id="KW-1185">Reference proteome</keyword>
<dbReference type="InterPro" id="IPR017850">
    <property type="entry name" value="Alkaline_phosphatase_core_sf"/>
</dbReference>
<feature type="domain" description="Sulfatase N-terminal" evidence="4">
    <location>
        <begin position="328"/>
        <end position="648"/>
    </location>
</feature>
<comment type="caution">
    <text evidence="5">The sequence shown here is derived from an EMBL/GenBank/DDBJ whole genome shotgun (WGS) entry which is preliminary data.</text>
</comment>
<evidence type="ECO:0000313" key="5">
    <source>
        <dbReference type="EMBL" id="EJK51323.1"/>
    </source>
</evidence>
<feature type="region of interest" description="Disordered" evidence="2">
    <location>
        <begin position="271"/>
        <end position="321"/>
    </location>
</feature>
<dbReference type="eggNOG" id="KOG3731">
    <property type="taxonomic scope" value="Eukaryota"/>
</dbReference>